<dbReference type="InterPro" id="IPR006059">
    <property type="entry name" value="SBP"/>
</dbReference>
<dbReference type="Pfam" id="PF01547">
    <property type="entry name" value="SBP_bac_1"/>
    <property type="match status" value="1"/>
</dbReference>
<dbReference type="SUPFAM" id="SSF53850">
    <property type="entry name" value="Periplasmic binding protein-like II"/>
    <property type="match status" value="1"/>
</dbReference>
<evidence type="ECO:0000256" key="6">
    <source>
        <dbReference type="ARBA" id="ARBA00023163"/>
    </source>
</evidence>
<proteinExistence type="inferred from homology"/>
<evidence type="ECO:0000256" key="1">
    <source>
        <dbReference type="ARBA" id="ARBA00008520"/>
    </source>
</evidence>
<evidence type="ECO:0000256" key="5">
    <source>
        <dbReference type="ARBA" id="ARBA00023125"/>
    </source>
</evidence>
<feature type="domain" description="HTH gntR-type" evidence="7">
    <location>
        <begin position="11"/>
        <end position="79"/>
    </location>
</feature>
<comment type="caution">
    <text evidence="8">The sequence shown here is derived from an EMBL/GenBank/DDBJ whole genome shotgun (WGS) entry which is preliminary data.</text>
</comment>
<protein>
    <submittedName>
        <fullName evidence="8">Extracellular solute-binding protein</fullName>
    </submittedName>
</protein>
<reference evidence="9" key="1">
    <citation type="journal article" date="2019" name="Int. J. Syst. Evol. Microbiol.">
        <title>The Global Catalogue of Microorganisms (GCM) 10K type strain sequencing project: providing services to taxonomists for standard genome sequencing and annotation.</title>
        <authorList>
            <consortium name="The Broad Institute Genomics Platform"/>
            <consortium name="The Broad Institute Genome Sequencing Center for Infectious Disease"/>
            <person name="Wu L."/>
            <person name="Ma J."/>
        </authorList>
    </citation>
    <scope>NUCLEOTIDE SEQUENCE [LARGE SCALE GENOMIC DNA]</scope>
    <source>
        <strain evidence="9">CCUG 57263</strain>
    </source>
</reference>
<dbReference type="SMART" id="SM00345">
    <property type="entry name" value="HTH_GNTR"/>
    <property type="match status" value="1"/>
</dbReference>
<evidence type="ECO:0000256" key="2">
    <source>
        <dbReference type="ARBA" id="ARBA00022448"/>
    </source>
</evidence>
<evidence type="ECO:0000256" key="3">
    <source>
        <dbReference type="ARBA" id="ARBA00022729"/>
    </source>
</evidence>
<evidence type="ECO:0000313" key="8">
    <source>
        <dbReference type="EMBL" id="MFD0870761.1"/>
    </source>
</evidence>
<keyword evidence="4" id="KW-0805">Transcription regulation</keyword>
<gene>
    <name evidence="8" type="ORF">ACFQ03_16525</name>
</gene>
<keyword evidence="6" id="KW-0804">Transcription</keyword>
<evidence type="ECO:0000259" key="7">
    <source>
        <dbReference type="PROSITE" id="PS50949"/>
    </source>
</evidence>
<dbReference type="PRINTS" id="PR00035">
    <property type="entry name" value="HTHGNTR"/>
</dbReference>
<name>A0ABW3DCQ3_9BACL</name>
<dbReference type="PROSITE" id="PS50949">
    <property type="entry name" value="HTH_GNTR"/>
    <property type="match status" value="1"/>
</dbReference>
<dbReference type="InterPro" id="IPR036388">
    <property type="entry name" value="WH-like_DNA-bd_sf"/>
</dbReference>
<dbReference type="Proteomes" id="UP001597120">
    <property type="component" value="Unassembled WGS sequence"/>
</dbReference>
<keyword evidence="9" id="KW-1185">Reference proteome</keyword>
<keyword evidence="3" id="KW-0732">Signal</keyword>
<dbReference type="RefSeq" id="WP_379289508.1">
    <property type="nucleotide sequence ID" value="NZ_JBHTIU010000060.1"/>
</dbReference>
<dbReference type="SUPFAM" id="SSF46785">
    <property type="entry name" value="Winged helix' DNA-binding domain"/>
    <property type="match status" value="1"/>
</dbReference>
<dbReference type="Gene3D" id="3.40.190.10">
    <property type="entry name" value="Periplasmic binding protein-like II"/>
    <property type="match status" value="1"/>
</dbReference>
<sequence>MSEQRNRKNSRSRMEHMIATLRMDIITNKRKEGQFLPSERELAKQFHLSNKLVRLALEQLAAEGLIVKIPRVGNKIAESSPAKPVHVRFGYHSSLGYDAEIEQLLAAFHKRYPGIVIQPLQLSYDNYEHTVIEYMESGLLDVITMNFSNFNHFVTEKITGLLHPMDENPAVYPLLTTAFQHEGRLMVQPFIFSPLVICYNRRHLQELQLELPLQPRSWEELLHIASRLTVENSRFGFYYSLHSRNRWPVFLLQSGLKFHAEAGRFEEAVERIIEGLNLCREIIYAPNTFPIFLSESDADAEQLFVQEKVSVIMTSLFAMNRLKGSGIPFDVAPLPVLRENKTILLSIGLAISNKSEVKAAALKLVEFFLSMDAQSLIKQNTYGFPAVLDTPDPGQSEGLYRPPHIGEILGNQPAYHVFQELNLNQNEINAIYREARMYWAKLLTEEELRDRISAILSKRGE</sequence>
<dbReference type="PANTHER" id="PTHR30061:SF50">
    <property type="entry name" value="MALTOSE_MALTODEXTRIN-BINDING PERIPLASMIC PROTEIN"/>
    <property type="match status" value="1"/>
</dbReference>
<dbReference type="CDD" id="cd07377">
    <property type="entry name" value="WHTH_GntR"/>
    <property type="match status" value="1"/>
</dbReference>
<comment type="similarity">
    <text evidence="1">Belongs to the bacterial solute-binding protein 1 family.</text>
</comment>
<evidence type="ECO:0000256" key="4">
    <source>
        <dbReference type="ARBA" id="ARBA00023015"/>
    </source>
</evidence>
<organism evidence="8 9">
    <name type="scientific">Paenibacillus residui</name>
    <dbReference type="NCBI Taxonomy" id="629724"/>
    <lineage>
        <taxon>Bacteria</taxon>
        <taxon>Bacillati</taxon>
        <taxon>Bacillota</taxon>
        <taxon>Bacilli</taxon>
        <taxon>Bacillales</taxon>
        <taxon>Paenibacillaceae</taxon>
        <taxon>Paenibacillus</taxon>
    </lineage>
</organism>
<dbReference type="EMBL" id="JBHTIU010000060">
    <property type="protein sequence ID" value="MFD0870761.1"/>
    <property type="molecule type" value="Genomic_DNA"/>
</dbReference>
<keyword evidence="2" id="KW-0813">Transport</keyword>
<accession>A0ABW3DCQ3</accession>
<evidence type="ECO:0000313" key="9">
    <source>
        <dbReference type="Proteomes" id="UP001597120"/>
    </source>
</evidence>
<dbReference type="Gene3D" id="1.10.10.10">
    <property type="entry name" value="Winged helix-like DNA-binding domain superfamily/Winged helix DNA-binding domain"/>
    <property type="match status" value="1"/>
</dbReference>
<dbReference type="PANTHER" id="PTHR30061">
    <property type="entry name" value="MALTOSE-BINDING PERIPLASMIC PROTEIN"/>
    <property type="match status" value="1"/>
</dbReference>
<dbReference type="InterPro" id="IPR000524">
    <property type="entry name" value="Tscrpt_reg_HTH_GntR"/>
</dbReference>
<keyword evidence="5" id="KW-0238">DNA-binding</keyword>
<dbReference type="Pfam" id="PF00392">
    <property type="entry name" value="GntR"/>
    <property type="match status" value="1"/>
</dbReference>
<dbReference type="InterPro" id="IPR036390">
    <property type="entry name" value="WH_DNA-bd_sf"/>
</dbReference>